<sequence>MKKSDFLDDLRLEIGLAYDYACDQEDFIVRIMNVIYAAGQRNNSLRVYQCSGTSRRLIYSIGREREKTRKAEFGDGFLFGDRENIISHVQRGQETVLHIPIFDKEKPAYLITFCLHSSEYTISRQDMIFAQEIVHFIESRQSMFH</sequence>
<dbReference type="EMBL" id="PVNS01000012">
    <property type="protein sequence ID" value="PRO64768.1"/>
    <property type="molecule type" value="Genomic_DNA"/>
</dbReference>
<comment type="caution">
    <text evidence="1">The sequence shown here is derived from an EMBL/GenBank/DDBJ whole genome shotgun (WGS) entry which is preliminary data.</text>
</comment>
<keyword evidence="2" id="KW-1185">Reference proteome</keyword>
<evidence type="ECO:0000313" key="2">
    <source>
        <dbReference type="Proteomes" id="UP000243650"/>
    </source>
</evidence>
<reference evidence="1 2" key="1">
    <citation type="submission" date="2018-03" db="EMBL/GenBank/DDBJ databases">
        <title>Bacillus urumqiensis sp. nov., a moderately haloalkaliphilic bacterium isolated from a salt lake.</title>
        <authorList>
            <person name="Zhao B."/>
            <person name="Liao Z."/>
        </authorList>
    </citation>
    <scope>NUCLEOTIDE SEQUENCE [LARGE SCALE GENOMIC DNA]</scope>
    <source>
        <strain evidence="1 2">BZ-SZ-XJ18</strain>
    </source>
</reference>
<dbReference type="AlphaFoldDB" id="A0A2P6MER5"/>
<name>A0A2P6MER5_ALKUR</name>
<protein>
    <recommendedName>
        <fullName evidence="3">GAF domain-containing protein</fullName>
    </recommendedName>
</protein>
<dbReference type="OrthoDB" id="2988533at2"/>
<gene>
    <name evidence="1" type="ORF">C6I21_12725</name>
</gene>
<proteinExistence type="predicted"/>
<evidence type="ECO:0008006" key="3">
    <source>
        <dbReference type="Google" id="ProtNLM"/>
    </source>
</evidence>
<evidence type="ECO:0000313" key="1">
    <source>
        <dbReference type="EMBL" id="PRO64768.1"/>
    </source>
</evidence>
<dbReference type="RefSeq" id="WP_105959864.1">
    <property type="nucleotide sequence ID" value="NZ_PVNS01000012.1"/>
</dbReference>
<organism evidence="1 2">
    <name type="scientific">Alkalicoccus urumqiensis</name>
    <name type="common">Bacillus urumqiensis</name>
    <dbReference type="NCBI Taxonomy" id="1548213"/>
    <lineage>
        <taxon>Bacteria</taxon>
        <taxon>Bacillati</taxon>
        <taxon>Bacillota</taxon>
        <taxon>Bacilli</taxon>
        <taxon>Bacillales</taxon>
        <taxon>Bacillaceae</taxon>
        <taxon>Alkalicoccus</taxon>
    </lineage>
</organism>
<dbReference type="Proteomes" id="UP000243650">
    <property type="component" value="Unassembled WGS sequence"/>
</dbReference>
<accession>A0A2P6MER5</accession>